<sequence length="539" mass="61764">MVCSLLVKHVIHVLDSDIERASNICDVTIVFFGRKPKPRAEIAKEQRCFHNNFIDFHGKASDAGYGYHFVIMISKGTLCASLSFWYNNVGNNIQTPLEHLTTKTTRPASRQSFCSSQFKHIQLPISMQSFHIRYGAHTPIPGRSLRTEIRSPETKRQYSFKNQQETSCNAIKVVTKTPFTRYYFNELAFVNWIMTHNYWIGRDFRRNRLGKITYPCYMFPYVTDEAESFEYLTDVDDFSSESATTLERDELVSLEVGYFSQLPERPESSGPFEYLFGELPGESGCNLDLNPSNPNLSKQVLPPKAPRVKKETDCYACAMKDLIARYWGDNDLANLIPNHAAELRRMAGFGFRKKEFTFGQNEDSNEYCEQLLTGFAASTRYISNSPHRPYHKIDLTKYQTTYSSEQSTLPLRYRLPSIISHSSKAVHSGHYIATIKGADIDIPTTDKSEGVQKQPQIWCFSDDVRENWMRAPHKFLQNPLTPRYSPQKFKKLEALVSETLEALGEGKVYGFPLYLVSVFALLVTLFSSFAIKSMNLKFS</sequence>
<accession>A0ACB6Q6V3</accession>
<evidence type="ECO:0000313" key="1">
    <source>
        <dbReference type="EMBL" id="KAF2462674.1"/>
    </source>
</evidence>
<proteinExistence type="predicted"/>
<dbReference type="Proteomes" id="UP000799755">
    <property type="component" value="Unassembled WGS sequence"/>
</dbReference>
<gene>
    <name evidence="1" type="ORF">BDR25DRAFT_363736</name>
</gene>
<keyword evidence="2" id="KW-1185">Reference proteome</keyword>
<dbReference type="EMBL" id="MU003568">
    <property type="protein sequence ID" value="KAF2462674.1"/>
    <property type="molecule type" value="Genomic_DNA"/>
</dbReference>
<organism evidence="1 2">
    <name type="scientific">Lindgomyces ingoldianus</name>
    <dbReference type="NCBI Taxonomy" id="673940"/>
    <lineage>
        <taxon>Eukaryota</taxon>
        <taxon>Fungi</taxon>
        <taxon>Dikarya</taxon>
        <taxon>Ascomycota</taxon>
        <taxon>Pezizomycotina</taxon>
        <taxon>Dothideomycetes</taxon>
        <taxon>Pleosporomycetidae</taxon>
        <taxon>Pleosporales</taxon>
        <taxon>Lindgomycetaceae</taxon>
        <taxon>Lindgomyces</taxon>
    </lineage>
</organism>
<comment type="caution">
    <text evidence="1">The sequence shown here is derived from an EMBL/GenBank/DDBJ whole genome shotgun (WGS) entry which is preliminary data.</text>
</comment>
<protein>
    <submittedName>
        <fullName evidence="1">Uncharacterized protein</fullName>
    </submittedName>
</protein>
<name>A0ACB6Q6V3_9PLEO</name>
<evidence type="ECO:0000313" key="2">
    <source>
        <dbReference type="Proteomes" id="UP000799755"/>
    </source>
</evidence>
<reference evidence="1" key="1">
    <citation type="journal article" date="2020" name="Stud. Mycol.">
        <title>101 Dothideomycetes genomes: a test case for predicting lifestyles and emergence of pathogens.</title>
        <authorList>
            <person name="Haridas S."/>
            <person name="Albert R."/>
            <person name="Binder M."/>
            <person name="Bloem J."/>
            <person name="Labutti K."/>
            <person name="Salamov A."/>
            <person name="Andreopoulos B."/>
            <person name="Baker S."/>
            <person name="Barry K."/>
            <person name="Bills G."/>
            <person name="Bluhm B."/>
            <person name="Cannon C."/>
            <person name="Castanera R."/>
            <person name="Culley D."/>
            <person name="Daum C."/>
            <person name="Ezra D."/>
            <person name="Gonzalez J."/>
            <person name="Henrissat B."/>
            <person name="Kuo A."/>
            <person name="Liang C."/>
            <person name="Lipzen A."/>
            <person name="Lutzoni F."/>
            <person name="Magnuson J."/>
            <person name="Mondo S."/>
            <person name="Nolan M."/>
            <person name="Ohm R."/>
            <person name="Pangilinan J."/>
            <person name="Park H.-J."/>
            <person name="Ramirez L."/>
            <person name="Alfaro M."/>
            <person name="Sun H."/>
            <person name="Tritt A."/>
            <person name="Yoshinaga Y."/>
            <person name="Zwiers L.-H."/>
            <person name="Turgeon B."/>
            <person name="Goodwin S."/>
            <person name="Spatafora J."/>
            <person name="Crous P."/>
            <person name="Grigoriev I."/>
        </authorList>
    </citation>
    <scope>NUCLEOTIDE SEQUENCE</scope>
    <source>
        <strain evidence="1">ATCC 200398</strain>
    </source>
</reference>